<keyword evidence="3" id="KW-1185">Reference proteome</keyword>
<sequence>MTASTPRASPPSLPFPSSATAFNHGTPTVDQTTEHLNGLDLGHEKECPPGFPSAFVDNNDIPMALSLPLLAPRATKQRRRELSETSATLMDFVTSMSIGDVRSAAQSFSHRPPLAEYSTTSFLDMERPPLEDSNASASHSSMEATTEETSLRALNSVMPSNGNTIPWSLTTPETTKVTISTPHARRSVSQKRKSPMLQLHSTPVDGNRPLMIPTLATIKNTPRLPSTTFSRNSHTVQGGRKKAKNCNTLLTSAPMLPTSPDLEHRDRAMAAPRRAPYTSPPVGGVTMVNPNFIRQMAPPTPATPQTRRALPLPTAGLPSLDEVERSQPKWLRMKRRHSLLCALRLAATES</sequence>
<feature type="compositionally biased region" description="Basic residues" evidence="1">
    <location>
        <begin position="183"/>
        <end position="194"/>
    </location>
</feature>
<feature type="compositionally biased region" description="Polar residues" evidence="1">
    <location>
        <begin position="19"/>
        <end position="33"/>
    </location>
</feature>
<feature type="region of interest" description="Disordered" evidence="1">
    <location>
        <begin position="178"/>
        <end position="242"/>
    </location>
</feature>
<comment type="caution">
    <text evidence="2">The sequence shown here is derived from an EMBL/GenBank/DDBJ whole genome shotgun (WGS) entry which is preliminary data.</text>
</comment>
<name>A0A9N8F2W4_9STRA</name>
<reference evidence="2" key="1">
    <citation type="submission" date="2020-06" db="EMBL/GenBank/DDBJ databases">
        <authorList>
            <consortium name="Plant Systems Biology data submission"/>
        </authorList>
    </citation>
    <scope>NUCLEOTIDE SEQUENCE</scope>
    <source>
        <strain evidence="2">D6</strain>
    </source>
</reference>
<evidence type="ECO:0000256" key="1">
    <source>
        <dbReference type="SAM" id="MobiDB-lite"/>
    </source>
</evidence>
<accession>A0A9N8F2W4</accession>
<organism evidence="2 3">
    <name type="scientific">Seminavis robusta</name>
    <dbReference type="NCBI Taxonomy" id="568900"/>
    <lineage>
        <taxon>Eukaryota</taxon>
        <taxon>Sar</taxon>
        <taxon>Stramenopiles</taxon>
        <taxon>Ochrophyta</taxon>
        <taxon>Bacillariophyta</taxon>
        <taxon>Bacillariophyceae</taxon>
        <taxon>Bacillariophycidae</taxon>
        <taxon>Naviculales</taxon>
        <taxon>Naviculaceae</taxon>
        <taxon>Seminavis</taxon>
    </lineage>
</organism>
<evidence type="ECO:0000313" key="3">
    <source>
        <dbReference type="Proteomes" id="UP001153069"/>
    </source>
</evidence>
<feature type="region of interest" description="Disordered" evidence="1">
    <location>
        <begin position="299"/>
        <end position="319"/>
    </location>
</feature>
<feature type="compositionally biased region" description="Polar residues" evidence="1">
    <location>
        <begin position="217"/>
        <end position="236"/>
    </location>
</feature>
<gene>
    <name evidence="2" type="ORF">SEMRO_2821_G337930.1</name>
</gene>
<protein>
    <submittedName>
        <fullName evidence="2">Uncharacterized protein</fullName>
    </submittedName>
</protein>
<feature type="region of interest" description="Disordered" evidence="1">
    <location>
        <begin position="1"/>
        <end position="33"/>
    </location>
</feature>
<evidence type="ECO:0000313" key="2">
    <source>
        <dbReference type="EMBL" id="CAB9530296.1"/>
    </source>
</evidence>
<dbReference type="EMBL" id="CAICTM010002819">
    <property type="protein sequence ID" value="CAB9530296.1"/>
    <property type="molecule type" value="Genomic_DNA"/>
</dbReference>
<dbReference type="AlphaFoldDB" id="A0A9N8F2W4"/>
<feature type="compositionally biased region" description="Polar residues" evidence="1">
    <location>
        <begin position="133"/>
        <end position="145"/>
    </location>
</feature>
<dbReference type="Proteomes" id="UP001153069">
    <property type="component" value="Unassembled WGS sequence"/>
</dbReference>
<feature type="region of interest" description="Disordered" evidence="1">
    <location>
        <begin position="125"/>
        <end position="145"/>
    </location>
</feature>
<proteinExistence type="predicted"/>